<dbReference type="GO" id="GO:0046872">
    <property type="term" value="F:metal ion binding"/>
    <property type="evidence" value="ECO:0007669"/>
    <property type="project" value="UniProtKB-KW"/>
</dbReference>
<dbReference type="InterPro" id="IPR040156">
    <property type="entry name" value="ETF-QO"/>
</dbReference>
<dbReference type="STRING" id="1280950.HJO_05620"/>
<dbReference type="InterPro" id="IPR036188">
    <property type="entry name" value="FAD/NAD-bd_sf"/>
</dbReference>
<dbReference type="RefSeq" id="WP_035614834.1">
    <property type="nucleotide sequence ID" value="NZ_ARYK01000002.1"/>
</dbReference>
<dbReference type="SUPFAM" id="SSF54373">
    <property type="entry name" value="FAD-linked reductases, C-terminal domain"/>
    <property type="match status" value="1"/>
</dbReference>
<dbReference type="GO" id="GO:0004174">
    <property type="term" value="F:electron-transferring-flavoprotein dehydrogenase activity"/>
    <property type="evidence" value="ECO:0007669"/>
    <property type="project" value="UniProtKB-UniRule"/>
</dbReference>
<dbReference type="EMBL" id="ARYK01000002">
    <property type="protein sequence ID" value="KCZ93309.1"/>
    <property type="molecule type" value="Genomic_DNA"/>
</dbReference>
<dbReference type="OrthoDB" id="9766632at2"/>
<comment type="subcellular location">
    <subcellularLocation>
        <location evidence="2">Membrane</location>
    </subcellularLocation>
</comment>
<gene>
    <name evidence="17" type="ORF">HJO_05620</name>
</gene>
<evidence type="ECO:0000259" key="15">
    <source>
        <dbReference type="Pfam" id="PF05187"/>
    </source>
</evidence>
<evidence type="ECO:0000256" key="8">
    <source>
        <dbReference type="ARBA" id="ARBA00022982"/>
    </source>
</evidence>
<feature type="domain" description="ETF-QO/FixC ubiquinone-binding" evidence="16">
    <location>
        <begin position="217"/>
        <end position="314"/>
    </location>
</feature>
<dbReference type="EC" id="1.5.5.1" evidence="14"/>
<evidence type="ECO:0000256" key="4">
    <source>
        <dbReference type="ARBA" id="ARBA00022630"/>
    </source>
</evidence>
<evidence type="ECO:0000256" key="3">
    <source>
        <dbReference type="ARBA" id="ARBA00022448"/>
    </source>
</evidence>
<dbReference type="Gene3D" id="3.50.50.60">
    <property type="entry name" value="FAD/NAD(P)-binding domain"/>
    <property type="match status" value="1"/>
</dbReference>
<dbReference type="PANTHER" id="PTHR10617">
    <property type="entry name" value="ELECTRON TRANSFER FLAVOPROTEIN-UBIQUINONE OXIDOREDUCTASE"/>
    <property type="match status" value="1"/>
</dbReference>
<keyword evidence="4 14" id="KW-0285">Flavoprotein</keyword>
<keyword evidence="6 14" id="KW-0274">FAD</keyword>
<evidence type="ECO:0000256" key="12">
    <source>
        <dbReference type="ARBA" id="ARBA00023075"/>
    </source>
</evidence>
<evidence type="ECO:0000256" key="1">
    <source>
        <dbReference type="ARBA" id="ARBA00001974"/>
    </source>
</evidence>
<dbReference type="Pfam" id="PF13450">
    <property type="entry name" value="NAD_binding_8"/>
    <property type="match status" value="1"/>
</dbReference>
<keyword evidence="7" id="KW-0809">Transit peptide</keyword>
<keyword evidence="12 14" id="KW-0830">Ubiquinone</keyword>
<protein>
    <recommendedName>
        <fullName evidence="14">Electron transfer flavoprotein-ubiquinone oxidoreductase</fullName>
        <shortName evidence="14">ETF-QO</shortName>
        <ecNumber evidence="14">1.5.5.1</ecNumber>
    </recommendedName>
</protein>
<comment type="caution">
    <text evidence="17">The sequence shown here is derived from an EMBL/GenBank/DDBJ whole genome shotgun (WGS) entry which is preliminary data.</text>
</comment>
<organism evidence="17 18">
    <name type="scientific">Hyphomonas johnsonii MHS-2</name>
    <dbReference type="NCBI Taxonomy" id="1280950"/>
    <lineage>
        <taxon>Bacteria</taxon>
        <taxon>Pseudomonadati</taxon>
        <taxon>Pseudomonadota</taxon>
        <taxon>Alphaproteobacteria</taxon>
        <taxon>Hyphomonadales</taxon>
        <taxon>Hyphomonadaceae</taxon>
        <taxon>Hyphomonas</taxon>
    </lineage>
</organism>
<evidence type="ECO:0000256" key="2">
    <source>
        <dbReference type="ARBA" id="ARBA00004370"/>
    </source>
</evidence>
<keyword evidence="3 14" id="KW-0813">Transport</keyword>
<dbReference type="Gene3D" id="3.30.9.90">
    <property type="match status" value="1"/>
</dbReference>
<evidence type="ECO:0000259" key="16">
    <source>
        <dbReference type="Pfam" id="PF21162"/>
    </source>
</evidence>
<dbReference type="InterPro" id="IPR007859">
    <property type="entry name" value="ETF-QO/FixX_C"/>
</dbReference>
<keyword evidence="13" id="KW-0472">Membrane</keyword>
<keyword evidence="10 14" id="KW-0408">Iron</keyword>
<dbReference type="Pfam" id="PF05187">
    <property type="entry name" value="Fer4_ETF_QO"/>
    <property type="match status" value="1"/>
</dbReference>
<dbReference type="PANTHER" id="PTHR10617:SF107">
    <property type="entry name" value="ELECTRON TRANSFER FLAVOPROTEIN-UBIQUINONE OXIDOREDUCTASE, MITOCHONDRIAL"/>
    <property type="match status" value="1"/>
</dbReference>
<comment type="catalytic activity">
    <reaction evidence="14">
        <text>a ubiquinone + reduced [electron-transfer flavoprotein] = a ubiquinol + oxidized [electron-transfer flavoprotein] + H(+)</text>
        <dbReference type="Rhea" id="RHEA:24052"/>
        <dbReference type="Rhea" id="RHEA-COMP:9565"/>
        <dbReference type="Rhea" id="RHEA-COMP:9566"/>
        <dbReference type="Rhea" id="RHEA-COMP:10685"/>
        <dbReference type="Rhea" id="RHEA-COMP:10686"/>
        <dbReference type="ChEBI" id="CHEBI:15378"/>
        <dbReference type="ChEBI" id="CHEBI:16389"/>
        <dbReference type="ChEBI" id="CHEBI:17976"/>
        <dbReference type="ChEBI" id="CHEBI:57692"/>
        <dbReference type="ChEBI" id="CHEBI:58307"/>
        <dbReference type="EC" id="1.5.5.1"/>
    </reaction>
</comment>
<sequence>MADDAPQRESMEYDLVIVGGGPAGLSAAIRFKQAANAAGEDLSVVVLEKGGEIGAHILSGIVLDPKALNELLPDWKSNSDCPLKTEVKVDRYKLLGESGSAELGWLPFPPLMSNHGCYTGSLANVCRWLGREAEALGVEIYPGFAASDVVYGEKGEVRGVVAGVMGIGADGEKKPDYEPGMELIGKYVLFAEGARGSLTKQVMKRFDLEADCDPQKFGIGLKEVWSVPEEIFVEGLVQHSFGWPVNDKHGNGGGFLYHFRDNGEPFVSVGYVVHLNYKNPYLAPYEEFQRYKHHPDIKRYLEGGKRVAYGARAITSGGLQSIPKLSFPGGALIGCCAGFVNLPRIKGTHNAMKTGMLGAEAAFEAIRAGRSGDEMTEYDTAMHASWVQKDLATVRNMKPLMSRFGTMIGAMIGVPDMWMRSLVGFSFLPTLKHGKTDAASLQPAKNFKPIAYPKPDGKLSFDKLTNVSFTNTFHGEDQPVHLKVLDMALQKSSEHDVFDGPSARYCPAGVYEWITEGDQLKFQINAQNCIHCKTCDIKDPNQNINWTVPEGGGGPAYTNM</sequence>
<dbReference type="eggNOG" id="COG2440">
    <property type="taxonomic scope" value="Bacteria"/>
</dbReference>
<comment type="function">
    <text evidence="14">Accepts electrons from ETF and reduces ubiquinone.</text>
</comment>
<dbReference type="FunFam" id="3.30.70.20:FF:000015">
    <property type="entry name" value="Electron transfer flavoprotein-ubiquinone oxidoreductase"/>
    <property type="match status" value="1"/>
</dbReference>
<dbReference type="GO" id="GO:0051539">
    <property type="term" value="F:4 iron, 4 sulfur cluster binding"/>
    <property type="evidence" value="ECO:0007669"/>
    <property type="project" value="UniProtKB-UniRule"/>
</dbReference>
<keyword evidence="11 14" id="KW-0411">Iron-sulfur</keyword>
<dbReference type="InterPro" id="IPR049398">
    <property type="entry name" value="ETF-QO/FixC_UQ-bd"/>
</dbReference>
<evidence type="ECO:0000313" key="17">
    <source>
        <dbReference type="EMBL" id="KCZ93309.1"/>
    </source>
</evidence>
<proteinExistence type="predicted"/>
<dbReference type="PATRIC" id="fig|1280950.3.peg.1132"/>
<evidence type="ECO:0000256" key="10">
    <source>
        <dbReference type="ARBA" id="ARBA00023004"/>
    </source>
</evidence>
<evidence type="ECO:0000256" key="14">
    <source>
        <dbReference type="RuleBase" id="RU366068"/>
    </source>
</evidence>
<dbReference type="Gene3D" id="3.30.70.20">
    <property type="match status" value="1"/>
</dbReference>
<comment type="cofactor">
    <cofactor evidence="1 14">
        <name>FAD</name>
        <dbReference type="ChEBI" id="CHEBI:57692"/>
    </cofactor>
</comment>
<dbReference type="Pfam" id="PF21162">
    <property type="entry name" value="ETFQO_UQ-bd"/>
    <property type="match status" value="1"/>
</dbReference>
<feature type="domain" description="ETF-QO/FixX C-terminal" evidence="15">
    <location>
        <begin position="457"/>
        <end position="558"/>
    </location>
</feature>
<dbReference type="GO" id="GO:0016020">
    <property type="term" value="C:membrane"/>
    <property type="evidence" value="ECO:0007669"/>
    <property type="project" value="UniProtKB-SubCell"/>
</dbReference>
<name>A0A059FRK9_9PROT</name>
<evidence type="ECO:0000313" key="18">
    <source>
        <dbReference type="Proteomes" id="UP000025171"/>
    </source>
</evidence>
<accession>A0A059FRK9</accession>
<keyword evidence="18" id="KW-1185">Reference proteome</keyword>
<dbReference type="eggNOG" id="COG0644">
    <property type="taxonomic scope" value="Bacteria"/>
</dbReference>
<evidence type="ECO:0000256" key="9">
    <source>
        <dbReference type="ARBA" id="ARBA00023002"/>
    </source>
</evidence>
<evidence type="ECO:0000256" key="11">
    <source>
        <dbReference type="ARBA" id="ARBA00023014"/>
    </source>
</evidence>
<comment type="cofactor">
    <cofactor evidence="14">
        <name>[4Fe-4S] cluster</name>
        <dbReference type="ChEBI" id="CHEBI:49883"/>
    </cofactor>
    <text evidence="14">Binds 1 [4Fe-4S] cluster.</text>
</comment>
<dbReference type="SUPFAM" id="SSF51905">
    <property type="entry name" value="FAD/NAD(P)-binding domain"/>
    <property type="match status" value="1"/>
</dbReference>
<evidence type="ECO:0000256" key="7">
    <source>
        <dbReference type="ARBA" id="ARBA00022946"/>
    </source>
</evidence>
<evidence type="ECO:0000256" key="13">
    <source>
        <dbReference type="ARBA" id="ARBA00023136"/>
    </source>
</evidence>
<dbReference type="AlphaFoldDB" id="A0A059FRK9"/>
<dbReference type="SUPFAM" id="SSF54862">
    <property type="entry name" value="4Fe-4S ferredoxins"/>
    <property type="match status" value="1"/>
</dbReference>
<keyword evidence="5 14" id="KW-0479">Metal-binding</keyword>
<keyword evidence="9 14" id="KW-0560">Oxidoreductase</keyword>
<evidence type="ECO:0000256" key="6">
    <source>
        <dbReference type="ARBA" id="ARBA00022827"/>
    </source>
</evidence>
<dbReference type="Proteomes" id="UP000025171">
    <property type="component" value="Unassembled WGS sequence"/>
</dbReference>
<keyword evidence="8 14" id="KW-0249">Electron transport</keyword>
<evidence type="ECO:0000256" key="5">
    <source>
        <dbReference type="ARBA" id="ARBA00022723"/>
    </source>
</evidence>
<reference evidence="17 18" key="1">
    <citation type="journal article" date="2014" name="Antonie Van Leeuwenhoek">
        <title>Hyphomonas beringensis sp. nov. and Hyphomonas chukchiensis sp. nov., isolated from surface seawater of the Bering Sea and Chukchi Sea.</title>
        <authorList>
            <person name="Li C."/>
            <person name="Lai Q."/>
            <person name="Li G."/>
            <person name="Dong C."/>
            <person name="Wang J."/>
            <person name="Liao Y."/>
            <person name="Shao Z."/>
        </authorList>
    </citation>
    <scope>NUCLEOTIDE SEQUENCE [LARGE SCALE GENOMIC DNA]</scope>
    <source>
        <strain evidence="17 18">MHS-2</strain>
    </source>
</reference>